<name>A0A6J8AWX1_MYTCO</name>
<accession>A0A6J8AWX1</accession>
<gene>
    <name evidence="1" type="ORF">MCOR_12045</name>
</gene>
<dbReference type="InterPro" id="IPR015943">
    <property type="entry name" value="WD40/YVTN_repeat-like_dom_sf"/>
</dbReference>
<keyword evidence="2" id="KW-1185">Reference proteome</keyword>
<sequence>MQAQTRTIPQKVPTKFEFEKKVNLSEGRITCIAVTIDNKLLLCNNETKQISLMTETGQHLQSCTVAAGRVWRIALIPGTDDAVITLPDNRFIQFFNITRFTLGRQVPANVSPYGVAVVKDNVIVGSSNRKVVFIERVSGKCLKTLKVGRGQILSIFPVVDDKDELLYCCEHDGGTIVICLKFDGTRIFSHPVCLALDSKGNSYATAVRTNNLHRLSSDAQVDDILLKGSDGLDQPLAVAFNRNFEKLYISNGGKDISVLIFNCK</sequence>
<dbReference type="SUPFAM" id="SSF63829">
    <property type="entry name" value="Calcium-dependent phosphotriesterase"/>
    <property type="match status" value="1"/>
</dbReference>
<dbReference type="EMBL" id="CACVKT020002054">
    <property type="protein sequence ID" value="CAC5374774.1"/>
    <property type="molecule type" value="Genomic_DNA"/>
</dbReference>
<evidence type="ECO:0000313" key="2">
    <source>
        <dbReference type="Proteomes" id="UP000507470"/>
    </source>
</evidence>
<dbReference type="Gene3D" id="2.120.10.30">
    <property type="entry name" value="TolB, C-terminal domain"/>
    <property type="match status" value="1"/>
</dbReference>
<reference evidence="1 2" key="1">
    <citation type="submission" date="2020-06" db="EMBL/GenBank/DDBJ databases">
        <authorList>
            <person name="Li R."/>
            <person name="Bekaert M."/>
        </authorList>
    </citation>
    <scope>NUCLEOTIDE SEQUENCE [LARGE SCALE GENOMIC DNA]</scope>
    <source>
        <strain evidence="2">wild</strain>
    </source>
</reference>
<dbReference type="InterPro" id="IPR011042">
    <property type="entry name" value="6-blade_b-propeller_TolB-like"/>
</dbReference>
<dbReference type="AlphaFoldDB" id="A0A6J8AWX1"/>
<dbReference type="Gene3D" id="2.130.10.10">
    <property type="entry name" value="YVTN repeat-like/Quinoprotein amine dehydrogenase"/>
    <property type="match status" value="1"/>
</dbReference>
<organism evidence="1 2">
    <name type="scientific">Mytilus coruscus</name>
    <name type="common">Sea mussel</name>
    <dbReference type="NCBI Taxonomy" id="42192"/>
    <lineage>
        <taxon>Eukaryota</taxon>
        <taxon>Metazoa</taxon>
        <taxon>Spiralia</taxon>
        <taxon>Lophotrochozoa</taxon>
        <taxon>Mollusca</taxon>
        <taxon>Bivalvia</taxon>
        <taxon>Autobranchia</taxon>
        <taxon>Pteriomorphia</taxon>
        <taxon>Mytilida</taxon>
        <taxon>Mytiloidea</taxon>
        <taxon>Mytilidae</taxon>
        <taxon>Mytilinae</taxon>
        <taxon>Mytilus</taxon>
    </lineage>
</organism>
<evidence type="ECO:0000313" key="1">
    <source>
        <dbReference type="EMBL" id="CAC5374774.1"/>
    </source>
</evidence>
<proteinExistence type="predicted"/>
<protein>
    <submittedName>
        <fullName evidence="1">Uncharacterized protein</fullName>
    </submittedName>
</protein>
<dbReference type="OrthoDB" id="6062662at2759"/>
<dbReference type="Proteomes" id="UP000507470">
    <property type="component" value="Unassembled WGS sequence"/>
</dbReference>